<dbReference type="Proteomes" id="UP000224567">
    <property type="component" value="Unassembled WGS sequence"/>
</dbReference>
<keyword evidence="4 9" id="KW-0732">Signal</keyword>
<keyword evidence="6" id="KW-1133">Transmembrane helix</keyword>
<dbReference type="FunFam" id="3.80.10.10:FF:000129">
    <property type="entry name" value="Leucine-rich repeat receptor-like kinase"/>
    <property type="match status" value="1"/>
</dbReference>
<feature type="compositionally biased region" description="Polar residues" evidence="8">
    <location>
        <begin position="558"/>
        <end position="572"/>
    </location>
</feature>
<reference evidence="12 13" key="1">
    <citation type="journal article" date="2017" name="Genome Biol.">
        <title>New reference genome sequences of hot pepper reveal the massive evolution of plant disease-resistance genes by retroduplication.</title>
        <authorList>
            <person name="Kim S."/>
            <person name="Park J."/>
            <person name="Yeom S.I."/>
            <person name="Kim Y.M."/>
            <person name="Seo E."/>
            <person name="Kim K.T."/>
            <person name="Kim M.S."/>
            <person name="Lee J.M."/>
            <person name="Cheong K."/>
            <person name="Shin H.S."/>
            <person name="Kim S.B."/>
            <person name="Han K."/>
            <person name="Lee J."/>
            <person name="Park M."/>
            <person name="Lee H.A."/>
            <person name="Lee H.Y."/>
            <person name="Lee Y."/>
            <person name="Oh S."/>
            <person name="Lee J.H."/>
            <person name="Choi E."/>
            <person name="Choi E."/>
            <person name="Lee S.E."/>
            <person name="Jeon J."/>
            <person name="Kim H."/>
            <person name="Choi G."/>
            <person name="Song H."/>
            <person name="Lee J."/>
            <person name="Lee S.C."/>
            <person name="Kwon J.K."/>
            <person name="Lee H.Y."/>
            <person name="Koo N."/>
            <person name="Hong Y."/>
            <person name="Kim R.W."/>
            <person name="Kang W.H."/>
            <person name="Huh J.H."/>
            <person name="Kang B.C."/>
            <person name="Yang T.J."/>
            <person name="Lee Y.H."/>
            <person name="Bennetzen J.L."/>
            <person name="Choi D."/>
        </authorList>
    </citation>
    <scope>NUCLEOTIDE SEQUENCE [LARGE SCALE GENOMIC DNA]</scope>
    <source>
        <strain evidence="13">cv. PBC81</strain>
    </source>
</reference>
<evidence type="ECO:0000256" key="7">
    <source>
        <dbReference type="ARBA" id="ARBA00023136"/>
    </source>
</evidence>
<evidence type="ECO:0008006" key="14">
    <source>
        <dbReference type="Google" id="ProtNLM"/>
    </source>
</evidence>
<accession>A0A2G2W0G4</accession>
<dbReference type="PANTHER" id="PTHR45631:SF3">
    <property type="entry name" value="OS05G0393100 PROTEIN"/>
    <property type="match status" value="1"/>
</dbReference>
<evidence type="ECO:0000256" key="5">
    <source>
        <dbReference type="ARBA" id="ARBA00022737"/>
    </source>
</evidence>
<evidence type="ECO:0000259" key="10">
    <source>
        <dbReference type="Pfam" id="PF08263"/>
    </source>
</evidence>
<dbReference type="STRING" id="33114.A0A2G2W0G4"/>
<dbReference type="PANTHER" id="PTHR45631">
    <property type="entry name" value="OS07G0107800 PROTEIN-RELATED"/>
    <property type="match status" value="1"/>
</dbReference>
<organism evidence="12 13">
    <name type="scientific">Capsicum baccatum</name>
    <name type="common">Peruvian pepper</name>
    <dbReference type="NCBI Taxonomy" id="33114"/>
    <lineage>
        <taxon>Eukaryota</taxon>
        <taxon>Viridiplantae</taxon>
        <taxon>Streptophyta</taxon>
        <taxon>Embryophyta</taxon>
        <taxon>Tracheophyta</taxon>
        <taxon>Spermatophyta</taxon>
        <taxon>Magnoliopsida</taxon>
        <taxon>eudicotyledons</taxon>
        <taxon>Gunneridae</taxon>
        <taxon>Pentapetalae</taxon>
        <taxon>asterids</taxon>
        <taxon>lamiids</taxon>
        <taxon>Solanales</taxon>
        <taxon>Solanaceae</taxon>
        <taxon>Solanoideae</taxon>
        <taxon>Capsiceae</taxon>
        <taxon>Capsicum</taxon>
    </lineage>
</organism>
<evidence type="ECO:0000256" key="2">
    <source>
        <dbReference type="ARBA" id="ARBA00022614"/>
    </source>
</evidence>
<dbReference type="EMBL" id="MLFT02000009">
    <property type="protein sequence ID" value="PHT38701.1"/>
    <property type="molecule type" value="Genomic_DNA"/>
</dbReference>
<dbReference type="InterPro" id="IPR032675">
    <property type="entry name" value="LRR_dom_sf"/>
</dbReference>
<feature type="domain" description="Malectin-like" evidence="11">
    <location>
        <begin position="88"/>
        <end position="407"/>
    </location>
</feature>
<evidence type="ECO:0000256" key="4">
    <source>
        <dbReference type="ARBA" id="ARBA00022729"/>
    </source>
</evidence>
<sequence length="572" mass="62716">MAFPTLILSSSPTSPLFLLFFSCLTHPNYSFNPHSTPPTLKSSKSLLVSMFLEPSSLTMSSSYSSFFLLFLSLLFFPCLSQSLRGVLIDCGAAVDSIVNEQRWVSDAGFVSAGTPKNLTVEVLDSTLSTVRTFPSNNNVFKKFCYEVPVYRGGKYLVRTTYFYGGVNGNSNPPVFDQIVDGTFWSPVNTTEDYWHGMSSYYEGIFKAIGKTMSVCLAANSYTDSDPFISALELVLVSDSLYNSTDFNTYALTLIARSSFGNNGSIIRYPDDEFDRYWEPYGRYSPAESFRHVSVSGIWNHPPAKVFQTRFALRKLEAMELLWPPAPLPNATYYIALYFADDQLSFSGRAFNISINDILFYANLNVTPTGMVVFASQWPLAGITKITLTPLFGSSIGPLINAGEVFEVLPVGGKTHTRDVIALERLKESFKNPPPDWNGDPCLPPQYPWTGVTCAGGTRIRVTSLNLTSLGLSGSISPSIAKLTALNGIWLANNNLTGSIPDLSSLNNLQSLHLEDNQLSGEIPPSLGNINSLNEIFLQNNNLSGQVPSNLLGKPGLNLRTTPGNPLLSQPPK</sequence>
<dbReference type="Pfam" id="PF08263">
    <property type="entry name" value="LRRNT_2"/>
    <property type="match status" value="1"/>
</dbReference>
<dbReference type="Gene3D" id="3.80.10.10">
    <property type="entry name" value="Ribonuclease Inhibitor"/>
    <property type="match status" value="1"/>
</dbReference>
<evidence type="ECO:0000259" key="11">
    <source>
        <dbReference type="Pfam" id="PF12819"/>
    </source>
</evidence>
<protein>
    <recommendedName>
        <fullName evidence="14">Malectin-like domain-containing protein</fullName>
    </recommendedName>
</protein>
<feature type="chain" id="PRO_5013827930" description="Malectin-like domain-containing protein" evidence="9">
    <location>
        <begin position="31"/>
        <end position="572"/>
    </location>
</feature>
<keyword evidence="3" id="KW-0812">Transmembrane</keyword>
<dbReference type="Pfam" id="PF00560">
    <property type="entry name" value="LRR_1"/>
    <property type="match status" value="1"/>
</dbReference>
<dbReference type="AlphaFoldDB" id="A0A2G2W0G4"/>
<dbReference type="InterPro" id="IPR001611">
    <property type="entry name" value="Leu-rich_rpt"/>
</dbReference>
<name>A0A2G2W0G4_CAPBA</name>
<gene>
    <name evidence="12" type="ORF">CQW23_22274</name>
</gene>
<feature type="region of interest" description="Disordered" evidence="8">
    <location>
        <begin position="553"/>
        <end position="572"/>
    </location>
</feature>
<dbReference type="GO" id="GO:0050832">
    <property type="term" value="P:defense response to fungus"/>
    <property type="evidence" value="ECO:0007669"/>
    <property type="project" value="UniProtKB-ARBA"/>
</dbReference>
<dbReference type="SUPFAM" id="SSF52058">
    <property type="entry name" value="L domain-like"/>
    <property type="match status" value="1"/>
</dbReference>
<evidence type="ECO:0000313" key="12">
    <source>
        <dbReference type="EMBL" id="PHT38701.1"/>
    </source>
</evidence>
<evidence type="ECO:0000256" key="3">
    <source>
        <dbReference type="ARBA" id="ARBA00022692"/>
    </source>
</evidence>
<evidence type="ECO:0000256" key="1">
    <source>
        <dbReference type="ARBA" id="ARBA00004167"/>
    </source>
</evidence>
<keyword evidence="13" id="KW-1185">Reference proteome</keyword>
<dbReference type="InterPro" id="IPR013210">
    <property type="entry name" value="LRR_N_plant-typ"/>
</dbReference>
<keyword evidence="2" id="KW-0433">Leucine-rich repeat</keyword>
<keyword evidence="5" id="KW-0677">Repeat</keyword>
<feature type="signal peptide" evidence="9">
    <location>
        <begin position="1"/>
        <end position="30"/>
    </location>
</feature>
<comment type="caution">
    <text evidence="12">The sequence shown here is derived from an EMBL/GenBank/DDBJ whole genome shotgun (WGS) entry which is preliminary data.</text>
</comment>
<evidence type="ECO:0000256" key="8">
    <source>
        <dbReference type="SAM" id="MobiDB-lite"/>
    </source>
</evidence>
<dbReference type="InterPro" id="IPR024788">
    <property type="entry name" value="Malectin-like_Carb-bd_dom"/>
</dbReference>
<proteinExistence type="predicted"/>
<dbReference type="GO" id="GO:0016020">
    <property type="term" value="C:membrane"/>
    <property type="evidence" value="ECO:0007669"/>
    <property type="project" value="UniProtKB-SubCell"/>
</dbReference>
<dbReference type="Pfam" id="PF12819">
    <property type="entry name" value="Malectin_like"/>
    <property type="match status" value="1"/>
</dbReference>
<evidence type="ECO:0000256" key="9">
    <source>
        <dbReference type="SAM" id="SignalP"/>
    </source>
</evidence>
<evidence type="ECO:0000256" key="6">
    <source>
        <dbReference type="ARBA" id="ARBA00022989"/>
    </source>
</evidence>
<feature type="domain" description="Leucine-rich repeat-containing N-terminal plant-type" evidence="10">
    <location>
        <begin position="417"/>
        <end position="453"/>
    </location>
</feature>
<keyword evidence="7" id="KW-0472">Membrane</keyword>
<dbReference type="OrthoDB" id="1394818at2759"/>
<evidence type="ECO:0000313" key="13">
    <source>
        <dbReference type="Proteomes" id="UP000224567"/>
    </source>
</evidence>
<comment type="subcellular location">
    <subcellularLocation>
        <location evidence="1">Membrane</location>
        <topology evidence="1">Single-pass membrane protein</topology>
    </subcellularLocation>
</comment>
<reference evidence="13" key="2">
    <citation type="journal article" date="2017" name="J. Anim. Genet.">
        <title>Multiple reference genome sequences of hot pepper reveal the massive evolution of plant disease resistance genes by retroduplication.</title>
        <authorList>
            <person name="Kim S."/>
            <person name="Park J."/>
            <person name="Yeom S.-I."/>
            <person name="Kim Y.-M."/>
            <person name="Seo E."/>
            <person name="Kim K.-T."/>
            <person name="Kim M.-S."/>
            <person name="Lee J.M."/>
            <person name="Cheong K."/>
            <person name="Shin H.-S."/>
            <person name="Kim S.-B."/>
            <person name="Han K."/>
            <person name="Lee J."/>
            <person name="Park M."/>
            <person name="Lee H.-A."/>
            <person name="Lee H.-Y."/>
            <person name="Lee Y."/>
            <person name="Oh S."/>
            <person name="Lee J.H."/>
            <person name="Choi E."/>
            <person name="Choi E."/>
            <person name="Lee S.E."/>
            <person name="Jeon J."/>
            <person name="Kim H."/>
            <person name="Choi G."/>
            <person name="Song H."/>
            <person name="Lee J."/>
            <person name="Lee S.-C."/>
            <person name="Kwon J.-K."/>
            <person name="Lee H.-Y."/>
            <person name="Koo N."/>
            <person name="Hong Y."/>
            <person name="Kim R.W."/>
            <person name="Kang W.-H."/>
            <person name="Huh J.H."/>
            <person name="Kang B.-C."/>
            <person name="Yang T.-J."/>
            <person name="Lee Y.-H."/>
            <person name="Bennetzen J.L."/>
            <person name="Choi D."/>
        </authorList>
    </citation>
    <scope>NUCLEOTIDE SEQUENCE [LARGE SCALE GENOMIC DNA]</scope>
    <source>
        <strain evidence="13">cv. PBC81</strain>
    </source>
</reference>